<sequence>MITKIKNYKSTTFSAMRSRIINAEWRATRTLTSHTRKHTGAPRTPTGTRTRLFTLNFKLCIIISLTITLRGKISILRMSKLNLISNNTQVNLNPYYIILI</sequence>
<keyword evidence="1" id="KW-0472">Membrane</keyword>
<name>S4PYC3_9NEOP</name>
<keyword evidence="1" id="KW-1133">Transmembrane helix</keyword>
<keyword evidence="1" id="KW-0812">Transmembrane</keyword>
<reference evidence="2" key="2">
    <citation type="submission" date="2013-05" db="EMBL/GenBank/DDBJ databases">
        <authorList>
            <person name="Carter J.-M."/>
            <person name="Baker S.C."/>
            <person name="Pink R."/>
            <person name="Carter D.R.F."/>
            <person name="Collins A."/>
            <person name="Tomlin J."/>
            <person name="Gibbs M."/>
            <person name="Breuker C.J."/>
        </authorList>
    </citation>
    <scope>NUCLEOTIDE SEQUENCE</scope>
    <source>
        <tissue evidence="2">Ovary</tissue>
    </source>
</reference>
<reference evidence="2" key="1">
    <citation type="journal article" date="2013" name="BMC Genomics">
        <title>Unscrambling butterfly oogenesis.</title>
        <authorList>
            <person name="Carter J.M."/>
            <person name="Baker S.C."/>
            <person name="Pink R."/>
            <person name="Carter D.R."/>
            <person name="Collins A."/>
            <person name="Tomlin J."/>
            <person name="Gibbs M."/>
            <person name="Breuker C.J."/>
        </authorList>
    </citation>
    <scope>NUCLEOTIDE SEQUENCE</scope>
    <source>
        <tissue evidence="2">Ovary</tissue>
    </source>
</reference>
<feature type="transmembrane region" description="Helical" evidence="1">
    <location>
        <begin position="52"/>
        <end position="71"/>
    </location>
</feature>
<evidence type="ECO:0000256" key="1">
    <source>
        <dbReference type="SAM" id="Phobius"/>
    </source>
</evidence>
<evidence type="ECO:0000313" key="2">
    <source>
        <dbReference type="EMBL" id="JAA89022.1"/>
    </source>
</evidence>
<organism evidence="2">
    <name type="scientific">Pararge aegeria</name>
    <name type="common">speckled wood butterfly</name>
    <dbReference type="NCBI Taxonomy" id="116150"/>
    <lineage>
        <taxon>Eukaryota</taxon>
        <taxon>Metazoa</taxon>
        <taxon>Ecdysozoa</taxon>
        <taxon>Arthropoda</taxon>
        <taxon>Hexapoda</taxon>
        <taxon>Insecta</taxon>
        <taxon>Pterygota</taxon>
        <taxon>Neoptera</taxon>
        <taxon>Endopterygota</taxon>
        <taxon>Lepidoptera</taxon>
        <taxon>Glossata</taxon>
        <taxon>Ditrysia</taxon>
        <taxon>Papilionoidea</taxon>
        <taxon>Nymphalidae</taxon>
        <taxon>Satyrinae</taxon>
        <taxon>Satyrini</taxon>
        <taxon>Parargina</taxon>
        <taxon>Pararge</taxon>
    </lineage>
</organism>
<dbReference type="EMBL" id="GAIX01003538">
    <property type="protein sequence ID" value="JAA89022.1"/>
    <property type="molecule type" value="Transcribed_RNA"/>
</dbReference>
<protein>
    <submittedName>
        <fullName evidence="2">Uncharacterized protein</fullName>
    </submittedName>
</protein>
<dbReference type="AlphaFoldDB" id="S4PYC3"/>
<proteinExistence type="predicted"/>
<accession>S4PYC3</accession>